<protein>
    <submittedName>
        <fullName evidence="3">Uncharacterized protein</fullName>
    </submittedName>
</protein>
<feature type="transmembrane region" description="Helical" evidence="2">
    <location>
        <begin position="6"/>
        <end position="27"/>
    </location>
</feature>
<organism evidence="3 4">
    <name type="scientific">Chryseobacterium formosense</name>
    <dbReference type="NCBI Taxonomy" id="236814"/>
    <lineage>
        <taxon>Bacteria</taxon>
        <taxon>Pseudomonadati</taxon>
        <taxon>Bacteroidota</taxon>
        <taxon>Flavobacteriia</taxon>
        <taxon>Flavobacteriales</taxon>
        <taxon>Weeksellaceae</taxon>
        <taxon>Chryseobacterium group</taxon>
        <taxon>Chryseobacterium</taxon>
    </lineage>
</organism>
<dbReference type="eggNOG" id="ENOG5032XE3">
    <property type="taxonomic scope" value="Bacteria"/>
</dbReference>
<keyword evidence="2" id="KW-1133">Transmembrane helix</keyword>
<dbReference type="EMBL" id="JPRP01000002">
    <property type="protein sequence ID" value="KFE98357.1"/>
    <property type="molecule type" value="Genomic_DNA"/>
</dbReference>
<proteinExistence type="predicted"/>
<keyword evidence="4" id="KW-1185">Reference proteome</keyword>
<keyword evidence="2" id="KW-0472">Membrane</keyword>
<comment type="caution">
    <text evidence="3">The sequence shown here is derived from an EMBL/GenBank/DDBJ whole genome shotgun (WGS) entry which is preliminary data.</text>
</comment>
<dbReference type="InterPro" id="IPR046548">
    <property type="entry name" value="DUF6804"/>
</dbReference>
<dbReference type="Pfam" id="PF20619">
    <property type="entry name" value="DUF6804"/>
    <property type="match status" value="1"/>
</dbReference>
<sequence length="120" mass="14499">MKYLIIIAALCCFIGIVDLPIGYYTFLRIIVSFMSLIIIVNEFKTRRFWFITFVLVFILFNPIFQIYFYLKPYWIFIDCLVGLLLIYYFYSLIPKKTPKESETIDVEPQKKPRTRDRIIK</sequence>
<evidence type="ECO:0000256" key="1">
    <source>
        <dbReference type="SAM" id="MobiDB-lite"/>
    </source>
</evidence>
<keyword evidence="2" id="KW-0812">Transmembrane</keyword>
<feature type="transmembrane region" description="Helical" evidence="2">
    <location>
        <begin position="73"/>
        <end position="90"/>
    </location>
</feature>
<dbReference type="STRING" id="236814.IX39_13000"/>
<dbReference type="RefSeq" id="WP_034677563.1">
    <property type="nucleotide sequence ID" value="NZ_FPAP01000006.1"/>
</dbReference>
<name>A0A085Z1P4_9FLAO</name>
<feature type="transmembrane region" description="Helical" evidence="2">
    <location>
        <begin position="48"/>
        <end position="67"/>
    </location>
</feature>
<evidence type="ECO:0000313" key="4">
    <source>
        <dbReference type="Proteomes" id="UP000028713"/>
    </source>
</evidence>
<dbReference type="Proteomes" id="UP000028713">
    <property type="component" value="Unassembled WGS sequence"/>
</dbReference>
<evidence type="ECO:0000313" key="3">
    <source>
        <dbReference type="EMBL" id="KFE98357.1"/>
    </source>
</evidence>
<reference evidence="3 4" key="1">
    <citation type="submission" date="2014-07" db="EMBL/GenBank/DDBJ databases">
        <title>Genome of Chryseobacterium formosense LMG 24722.</title>
        <authorList>
            <person name="Pipes S.E."/>
            <person name="Stropko S.J."/>
            <person name="Newman J.D."/>
        </authorList>
    </citation>
    <scope>NUCLEOTIDE SEQUENCE [LARGE SCALE GENOMIC DNA]</scope>
    <source>
        <strain evidence="3 4">LMG 24722</strain>
    </source>
</reference>
<feature type="region of interest" description="Disordered" evidence="1">
    <location>
        <begin position="99"/>
        <end position="120"/>
    </location>
</feature>
<dbReference type="AlphaFoldDB" id="A0A085Z1P4"/>
<accession>A0A085Z1P4</accession>
<gene>
    <name evidence="3" type="ORF">IX39_13000</name>
</gene>
<evidence type="ECO:0000256" key="2">
    <source>
        <dbReference type="SAM" id="Phobius"/>
    </source>
</evidence>
<dbReference type="OrthoDB" id="1123420at2"/>